<dbReference type="PRINTS" id="PR00039">
    <property type="entry name" value="HTHLYSR"/>
</dbReference>
<protein>
    <submittedName>
        <fullName evidence="6">LysR family transcriptional regulator</fullName>
    </submittedName>
</protein>
<evidence type="ECO:0000313" key="6">
    <source>
        <dbReference type="EMBL" id="TXR58134.1"/>
    </source>
</evidence>
<dbReference type="RefSeq" id="WP_147924743.1">
    <property type="nucleotide sequence ID" value="NZ_VKAC01000001.1"/>
</dbReference>
<organism evidence="6 7">
    <name type="scientific">Quadrisphaera setariae</name>
    <dbReference type="NCBI Taxonomy" id="2593304"/>
    <lineage>
        <taxon>Bacteria</taxon>
        <taxon>Bacillati</taxon>
        <taxon>Actinomycetota</taxon>
        <taxon>Actinomycetes</taxon>
        <taxon>Kineosporiales</taxon>
        <taxon>Kineosporiaceae</taxon>
        <taxon>Quadrisphaera</taxon>
    </lineage>
</organism>
<evidence type="ECO:0000256" key="4">
    <source>
        <dbReference type="ARBA" id="ARBA00023163"/>
    </source>
</evidence>
<dbReference type="EMBL" id="VKAC01000001">
    <property type="protein sequence ID" value="TXR58134.1"/>
    <property type="molecule type" value="Genomic_DNA"/>
</dbReference>
<comment type="similarity">
    <text evidence="1">Belongs to the LysR transcriptional regulatory family.</text>
</comment>
<name>A0A5C8ZKH3_9ACTN</name>
<dbReference type="InterPro" id="IPR005119">
    <property type="entry name" value="LysR_subst-bd"/>
</dbReference>
<dbReference type="PANTHER" id="PTHR30346:SF28">
    <property type="entry name" value="HTH-TYPE TRANSCRIPTIONAL REGULATOR CYNR"/>
    <property type="match status" value="1"/>
</dbReference>
<dbReference type="CDD" id="cd05466">
    <property type="entry name" value="PBP2_LTTR_substrate"/>
    <property type="match status" value="1"/>
</dbReference>
<dbReference type="AlphaFoldDB" id="A0A5C8ZKH3"/>
<keyword evidence="4" id="KW-0804">Transcription</keyword>
<dbReference type="Gene3D" id="3.40.190.10">
    <property type="entry name" value="Periplasmic binding protein-like II"/>
    <property type="match status" value="2"/>
</dbReference>
<dbReference type="GO" id="GO:0003700">
    <property type="term" value="F:DNA-binding transcription factor activity"/>
    <property type="evidence" value="ECO:0007669"/>
    <property type="project" value="InterPro"/>
</dbReference>
<keyword evidence="2" id="KW-0805">Transcription regulation</keyword>
<dbReference type="InterPro" id="IPR036390">
    <property type="entry name" value="WH_DNA-bd_sf"/>
</dbReference>
<evidence type="ECO:0000256" key="3">
    <source>
        <dbReference type="ARBA" id="ARBA00023125"/>
    </source>
</evidence>
<dbReference type="Proteomes" id="UP000321234">
    <property type="component" value="Unassembled WGS sequence"/>
</dbReference>
<dbReference type="PANTHER" id="PTHR30346">
    <property type="entry name" value="TRANSCRIPTIONAL DUAL REGULATOR HCAR-RELATED"/>
    <property type="match status" value="1"/>
</dbReference>
<gene>
    <name evidence="6" type="ORF">FMM08_02795</name>
</gene>
<accession>A0A5C8ZKH3</accession>
<dbReference type="Pfam" id="PF00126">
    <property type="entry name" value="HTH_1"/>
    <property type="match status" value="1"/>
</dbReference>
<reference evidence="6 7" key="1">
    <citation type="submission" date="2019-07" db="EMBL/GenBank/DDBJ databases">
        <title>Quadrisphaera sp. strain DD2A genome sequencing and assembly.</title>
        <authorList>
            <person name="Kim I."/>
        </authorList>
    </citation>
    <scope>NUCLEOTIDE SEQUENCE [LARGE SCALE GENOMIC DNA]</scope>
    <source>
        <strain evidence="6 7">DD2A</strain>
    </source>
</reference>
<evidence type="ECO:0000259" key="5">
    <source>
        <dbReference type="PROSITE" id="PS50931"/>
    </source>
</evidence>
<proteinExistence type="inferred from homology"/>
<keyword evidence="7" id="KW-1185">Reference proteome</keyword>
<dbReference type="GO" id="GO:0032993">
    <property type="term" value="C:protein-DNA complex"/>
    <property type="evidence" value="ECO:0007669"/>
    <property type="project" value="TreeGrafter"/>
</dbReference>
<dbReference type="FunFam" id="1.10.10.10:FF:000001">
    <property type="entry name" value="LysR family transcriptional regulator"/>
    <property type="match status" value="1"/>
</dbReference>
<evidence type="ECO:0000256" key="2">
    <source>
        <dbReference type="ARBA" id="ARBA00023015"/>
    </source>
</evidence>
<evidence type="ECO:0000313" key="7">
    <source>
        <dbReference type="Proteomes" id="UP000321234"/>
    </source>
</evidence>
<sequence length="304" mass="31931">MELRTLGYFVATADAGTVSAAAERVHVTQPSLSRQLRGLERELGVALFERGQRRLELSSAGRALLPRARALLDDAEALRRAARVHARGALERVTVAAPTTTLTDVVSPFLTTLAPDDPVPSVRETDGASAQEALRAGADLVIVAGRPPRPLASRALPPLPVWAYLPADHPWAGGDGVDGVRRVGLAALAEQPLVVLPTSHPARRVLDAALTTAGLDAPRLLEASNGTVAQALSAAGRGVAVVSDDPRFDLARVAVSLTGTGDDDDDDELRVLLHCAWDPRHPAAGVLAALATRISDFVLARYPS</sequence>
<dbReference type="Gene3D" id="1.10.10.10">
    <property type="entry name" value="Winged helix-like DNA-binding domain superfamily/Winged helix DNA-binding domain"/>
    <property type="match status" value="1"/>
</dbReference>
<dbReference type="GO" id="GO:0003677">
    <property type="term" value="F:DNA binding"/>
    <property type="evidence" value="ECO:0007669"/>
    <property type="project" value="UniProtKB-KW"/>
</dbReference>
<dbReference type="Pfam" id="PF03466">
    <property type="entry name" value="LysR_substrate"/>
    <property type="match status" value="1"/>
</dbReference>
<dbReference type="PROSITE" id="PS50931">
    <property type="entry name" value="HTH_LYSR"/>
    <property type="match status" value="1"/>
</dbReference>
<dbReference type="InterPro" id="IPR036388">
    <property type="entry name" value="WH-like_DNA-bd_sf"/>
</dbReference>
<evidence type="ECO:0000256" key="1">
    <source>
        <dbReference type="ARBA" id="ARBA00009437"/>
    </source>
</evidence>
<keyword evidence="3" id="KW-0238">DNA-binding</keyword>
<dbReference type="OrthoDB" id="9803735at2"/>
<dbReference type="SUPFAM" id="SSF46785">
    <property type="entry name" value="Winged helix' DNA-binding domain"/>
    <property type="match status" value="1"/>
</dbReference>
<dbReference type="SUPFAM" id="SSF53850">
    <property type="entry name" value="Periplasmic binding protein-like II"/>
    <property type="match status" value="1"/>
</dbReference>
<dbReference type="InterPro" id="IPR000847">
    <property type="entry name" value="LysR_HTH_N"/>
</dbReference>
<feature type="domain" description="HTH lysR-type" evidence="5">
    <location>
        <begin position="1"/>
        <end position="58"/>
    </location>
</feature>
<comment type="caution">
    <text evidence="6">The sequence shown here is derived from an EMBL/GenBank/DDBJ whole genome shotgun (WGS) entry which is preliminary data.</text>
</comment>